<evidence type="ECO:0000313" key="6">
    <source>
        <dbReference type="EMBL" id="VEN46367.1"/>
    </source>
</evidence>
<dbReference type="Proteomes" id="UP000410492">
    <property type="component" value="Unassembled WGS sequence"/>
</dbReference>
<dbReference type="PANTHER" id="PTHR31661:SF1">
    <property type="entry name" value="CDAN1-INTERACTING NUCLEASE 1"/>
    <property type="match status" value="1"/>
</dbReference>
<name>A0A653CEL1_CALMS</name>
<dbReference type="Pfam" id="PF14811">
    <property type="entry name" value="TPD"/>
    <property type="match status" value="1"/>
</dbReference>
<accession>A0A653CEL1</accession>
<organism evidence="6 7">
    <name type="scientific">Callosobruchus maculatus</name>
    <name type="common">Southern cowpea weevil</name>
    <name type="synonym">Pulse bruchid</name>
    <dbReference type="NCBI Taxonomy" id="64391"/>
    <lineage>
        <taxon>Eukaryota</taxon>
        <taxon>Metazoa</taxon>
        <taxon>Ecdysozoa</taxon>
        <taxon>Arthropoda</taxon>
        <taxon>Hexapoda</taxon>
        <taxon>Insecta</taxon>
        <taxon>Pterygota</taxon>
        <taxon>Neoptera</taxon>
        <taxon>Endopterygota</taxon>
        <taxon>Coleoptera</taxon>
        <taxon>Polyphaga</taxon>
        <taxon>Cucujiformia</taxon>
        <taxon>Chrysomeloidea</taxon>
        <taxon>Chrysomelidae</taxon>
        <taxon>Bruchinae</taxon>
        <taxon>Bruchini</taxon>
        <taxon>Callosobruchus</taxon>
    </lineage>
</organism>
<evidence type="ECO:0000256" key="3">
    <source>
        <dbReference type="ARBA" id="ARBA00022490"/>
    </source>
</evidence>
<evidence type="ECO:0000256" key="2">
    <source>
        <dbReference type="ARBA" id="ARBA00004496"/>
    </source>
</evidence>
<dbReference type="OrthoDB" id="1272at2759"/>
<keyword evidence="4" id="KW-0539">Nucleus</keyword>
<proteinExistence type="predicted"/>
<reference evidence="6 7" key="1">
    <citation type="submission" date="2019-01" db="EMBL/GenBank/DDBJ databases">
        <authorList>
            <person name="Sayadi A."/>
        </authorList>
    </citation>
    <scope>NUCLEOTIDE SEQUENCE [LARGE SCALE GENOMIC DNA]</scope>
</reference>
<evidence type="ECO:0000256" key="1">
    <source>
        <dbReference type="ARBA" id="ARBA00004123"/>
    </source>
</evidence>
<dbReference type="GO" id="GO:0005737">
    <property type="term" value="C:cytoplasm"/>
    <property type="evidence" value="ECO:0007669"/>
    <property type="project" value="UniProtKB-SubCell"/>
</dbReference>
<evidence type="ECO:0000313" key="7">
    <source>
        <dbReference type="Proteomes" id="UP000410492"/>
    </source>
</evidence>
<protein>
    <recommendedName>
        <fullName evidence="5">CDAN1-interacting nuclease 1</fullName>
    </recommendedName>
</protein>
<evidence type="ECO:0000256" key="4">
    <source>
        <dbReference type="ARBA" id="ARBA00023242"/>
    </source>
</evidence>
<sequence length="286" mass="33973">MEIDLYNNLVSFIREYKGLSHDCMKTLIMRFPEQNYDTLNSILLTEYQKRMKQNHFKTQTNRAQYFELYQKAVQNCESPGIILRMAKHFDIAPCLIAKLILAQFFEQQGSNDQNNVNNYLRDTTLLEDMDLSYEIHLCTLYDNIYSPITEAVRGSLGQQYEIQLYKKVKELNLAFRDEEYLRKQGYDKTPDCKLDVPIIVDGFIVNWIESKALFGDKEVHRDYMKNQYLSYWNRFGPGLVIYWFGYLETIVEPNDKRFIIRDNFPESVICMPPPNFEIENFNELSI</sequence>
<dbReference type="AlphaFoldDB" id="A0A653CEL1"/>
<gene>
    <name evidence="6" type="ORF">CALMAC_LOCUS8490</name>
</gene>
<dbReference type="InterPro" id="IPR029404">
    <property type="entry name" value="CDIN1"/>
</dbReference>
<dbReference type="EMBL" id="CAACVG010007634">
    <property type="protein sequence ID" value="VEN46367.1"/>
    <property type="molecule type" value="Genomic_DNA"/>
</dbReference>
<dbReference type="GO" id="GO:0005634">
    <property type="term" value="C:nucleus"/>
    <property type="evidence" value="ECO:0007669"/>
    <property type="project" value="UniProtKB-SubCell"/>
</dbReference>
<comment type="subcellular location">
    <subcellularLocation>
        <location evidence="2">Cytoplasm</location>
    </subcellularLocation>
    <subcellularLocation>
        <location evidence="1">Nucleus</location>
    </subcellularLocation>
</comment>
<evidence type="ECO:0000256" key="5">
    <source>
        <dbReference type="ARBA" id="ARBA00023480"/>
    </source>
</evidence>
<keyword evidence="7" id="KW-1185">Reference proteome</keyword>
<dbReference type="PANTHER" id="PTHR31661">
    <property type="entry name" value="SIMILAR TO CDNA SEQUENCE BC052040"/>
    <property type="match status" value="1"/>
</dbReference>
<keyword evidence="3" id="KW-0963">Cytoplasm</keyword>